<dbReference type="EMBL" id="CP030050">
    <property type="protein sequence ID" value="QOZ70615.1"/>
    <property type="molecule type" value="Genomic_DNA"/>
</dbReference>
<evidence type="ECO:0000256" key="1">
    <source>
        <dbReference type="SAM" id="MobiDB-lite"/>
    </source>
</evidence>
<accession>A0AAE7TJH8</accession>
<sequence>MAGCTSERHDGRRESIARAGGISALVVAARSASASAMSDVASRDQPSIGLNRSKKSCRCNAGSAEYDLLP</sequence>
<name>A0AAE7TJH8_9BRAD</name>
<evidence type="ECO:0000313" key="3">
    <source>
        <dbReference type="Proteomes" id="UP000594015"/>
    </source>
</evidence>
<reference evidence="2 3" key="1">
    <citation type="submission" date="2018-06" db="EMBL/GenBank/DDBJ databases">
        <title>Comparative genomics of Bradyrhizobium nodulating Arachidis hypogaea.</title>
        <authorList>
            <person name="Li Y."/>
        </authorList>
    </citation>
    <scope>NUCLEOTIDE SEQUENCE [LARGE SCALE GENOMIC DNA]</scope>
    <source>
        <strain evidence="2 3">CCBAU 051107</strain>
    </source>
</reference>
<gene>
    <name evidence="2" type="ORF">WN72_33150</name>
</gene>
<proteinExistence type="predicted"/>
<evidence type="ECO:0000313" key="2">
    <source>
        <dbReference type="EMBL" id="QOZ70615.1"/>
    </source>
</evidence>
<protein>
    <submittedName>
        <fullName evidence="2">Uncharacterized protein</fullName>
    </submittedName>
</protein>
<dbReference type="AlphaFoldDB" id="A0AAE7TJH8"/>
<organism evidence="2 3">
    <name type="scientific">Bradyrhizobium arachidis</name>
    <dbReference type="NCBI Taxonomy" id="858423"/>
    <lineage>
        <taxon>Bacteria</taxon>
        <taxon>Pseudomonadati</taxon>
        <taxon>Pseudomonadota</taxon>
        <taxon>Alphaproteobacteria</taxon>
        <taxon>Hyphomicrobiales</taxon>
        <taxon>Nitrobacteraceae</taxon>
        <taxon>Bradyrhizobium</taxon>
    </lineage>
</organism>
<feature type="region of interest" description="Disordered" evidence="1">
    <location>
        <begin position="35"/>
        <end position="54"/>
    </location>
</feature>
<dbReference type="Proteomes" id="UP000594015">
    <property type="component" value="Chromosome"/>
</dbReference>
<dbReference type="KEGG" id="barh:WN72_33150"/>